<dbReference type="SUPFAM" id="SSF52058">
    <property type="entry name" value="L domain-like"/>
    <property type="match status" value="1"/>
</dbReference>
<dbReference type="PANTHER" id="PTHR11017:SF263">
    <property type="entry name" value="ADP-RIBOSYL CYCLASE_CYCLIC ADP-RIBOSE HYDROLASE"/>
    <property type="match status" value="1"/>
</dbReference>
<dbReference type="InterPro" id="IPR044974">
    <property type="entry name" value="Disease_R_plants"/>
</dbReference>
<proteinExistence type="predicted"/>
<dbReference type="Proteomes" id="UP000257109">
    <property type="component" value="Unassembled WGS sequence"/>
</dbReference>
<name>A0A371G7C3_MUCPR</name>
<accession>A0A371G7C3</accession>
<evidence type="ECO:0000313" key="2">
    <source>
        <dbReference type="Proteomes" id="UP000257109"/>
    </source>
</evidence>
<dbReference type="AlphaFoldDB" id="A0A371G7C3"/>
<dbReference type="PANTHER" id="PTHR11017">
    <property type="entry name" value="LEUCINE-RICH REPEAT-CONTAINING PROTEIN"/>
    <property type="match status" value="1"/>
</dbReference>
<dbReference type="Gene3D" id="3.80.10.10">
    <property type="entry name" value="Ribonuclease Inhibitor"/>
    <property type="match status" value="1"/>
</dbReference>
<dbReference type="EMBL" id="QJKJ01006514">
    <property type="protein sequence ID" value="RDX86460.1"/>
    <property type="molecule type" value="Genomic_DNA"/>
</dbReference>
<feature type="non-terminal residue" evidence="1">
    <location>
        <position position="1"/>
    </location>
</feature>
<gene>
    <name evidence="1" type="primary">RPS6</name>
    <name evidence="1" type="ORF">CR513_32205</name>
</gene>
<comment type="caution">
    <text evidence="1">The sequence shown here is derived from an EMBL/GenBank/DDBJ whole genome shotgun (WGS) entry which is preliminary data.</text>
</comment>
<dbReference type="OrthoDB" id="1397799at2759"/>
<keyword evidence="2" id="KW-1185">Reference proteome</keyword>
<evidence type="ECO:0000313" key="1">
    <source>
        <dbReference type="EMBL" id="RDX86460.1"/>
    </source>
</evidence>
<sequence length="130" mass="15122">MSQIFLERIIMIATINANNYDCYDQLILAERLQFLTTELRFLCWENYPLKSLLLNFSTEKLVILKLLCGRMEKFWDEVKNLVNLKEVILVNSEIKELPDLSKASNLKVLDLFGCLMLTSVHPSIFFSAQT</sequence>
<dbReference type="GO" id="GO:0006952">
    <property type="term" value="P:defense response"/>
    <property type="evidence" value="ECO:0007669"/>
    <property type="project" value="InterPro"/>
</dbReference>
<dbReference type="InterPro" id="IPR032675">
    <property type="entry name" value="LRR_dom_sf"/>
</dbReference>
<organism evidence="1 2">
    <name type="scientific">Mucuna pruriens</name>
    <name type="common">Velvet bean</name>
    <name type="synonym">Dolichos pruriens</name>
    <dbReference type="NCBI Taxonomy" id="157652"/>
    <lineage>
        <taxon>Eukaryota</taxon>
        <taxon>Viridiplantae</taxon>
        <taxon>Streptophyta</taxon>
        <taxon>Embryophyta</taxon>
        <taxon>Tracheophyta</taxon>
        <taxon>Spermatophyta</taxon>
        <taxon>Magnoliopsida</taxon>
        <taxon>eudicotyledons</taxon>
        <taxon>Gunneridae</taxon>
        <taxon>Pentapetalae</taxon>
        <taxon>rosids</taxon>
        <taxon>fabids</taxon>
        <taxon>Fabales</taxon>
        <taxon>Fabaceae</taxon>
        <taxon>Papilionoideae</taxon>
        <taxon>50 kb inversion clade</taxon>
        <taxon>NPAAA clade</taxon>
        <taxon>indigoferoid/millettioid clade</taxon>
        <taxon>Phaseoleae</taxon>
        <taxon>Mucuna</taxon>
    </lineage>
</organism>
<reference evidence="1" key="1">
    <citation type="submission" date="2018-05" db="EMBL/GenBank/DDBJ databases">
        <title>Draft genome of Mucuna pruriens seed.</title>
        <authorList>
            <person name="Nnadi N.E."/>
            <person name="Vos R."/>
            <person name="Hasami M.H."/>
            <person name="Devisetty U.K."/>
            <person name="Aguiy J.C."/>
        </authorList>
    </citation>
    <scope>NUCLEOTIDE SEQUENCE [LARGE SCALE GENOMIC DNA]</scope>
    <source>
        <strain evidence="1">JCA_2017</strain>
    </source>
</reference>
<protein>
    <submittedName>
        <fullName evidence="1">Disease resistance protein RPS6</fullName>
    </submittedName>
</protein>